<dbReference type="EMBL" id="GL945480">
    <property type="protein sequence ID" value="EGN98702.1"/>
    <property type="molecule type" value="Genomic_DNA"/>
</dbReference>
<dbReference type="Pfam" id="PF00320">
    <property type="entry name" value="GATA"/>
    <property type="match status" value="1"/>
</dbReference>
<dbReference type="PROSITE" id="PS50114">
    <property type="entry name" value="GATA_ZN_FINGER_2"/>
    <property type="match status" value="1"/>
</dbReference>
<dbReference type="OrthoDB" id="2162994at2759"/>
<dbReference type="PROSITE" id="PS50112">
    <property type="entry name" value="PAS"/>
    <property type="match status" value="1"/>
</dbReference>
<dbReference type="InterPro" id="IPR013088">
    <property type="entry name" value="Znf_NHR/GATA"/>
</dbReference>
<evidence type="ECO:0000256" key="1">
    <source>
        <dbReference type="ARBA" id="ARBA00022723"/>
    </source>
</evidence>
<evidence type="ECO:0000313" key="11">
    <source>
        <dbReference type="Proteomes" id="UP000008063"/>
    </source>
</evidence>
<evidence type="ECO:0000256" key="5">
    <source>
        <dbReference type="ARBA" id="ARBA00023163"/>
    </source>
</evidence>
<evidence type="ECO:0008006" key="12">
    <source>
        <dbReference type="Google" id="ProtNLM"/>
    </source>
</evidence>
<feature type="region of interest" description="Disordered" evidence="7">
    <location>
        <begin position="319"/>
        <end position="459"/>
    </location>
</feature>
<dbReference type="Proteomes" id="UP000008063">
    <property type="component" value="Unassembled WGS sequence"/>
</dbReference>
<name>F8PXT9_SERL3</name>
<dbReference type="HOGENOM" id="CLU_016009_0_0_1"/>
<dbReference type="OMA" id="VGQTRCY"/>
<proteinExistence type="predicted"/>
<keyword evidence="3" id="KW-0862">Zinc</keyword>
<dbReference type="InterPro" id="IPR035965">
    <property type="entry name" value="PAS-like_dom_sf"/>
</dbReference>
<dbReference type="InParanoid" id="F8PXT9"/>
<dbReference type="AlphaFoldDB" id="F8PXT9"/>
<dbReference type="SUPFAM" id="SSF57716">
    <property type="entry name" value="Glucocorticoid receptor-like (DNA-binding domain)"/>
    <property type="match status" value="1"/>
</dbReference>
<feature type="compositionally biased region" description="Low complexity" evidence="7">
    <location>
        <begin position="419"/>
        <end position="428"/>
    </location>
</feature>
<feature type="compositionally biased region" description="Polar residues" evidence="7">
    <location>
        <begin position="322"/>
        <end position="354"/>
    </location>
</feature>
<accession>F8PXT9</accession>
<feature type="compositionally biased region" description="Pro residues" evidence="7">
    <location>
        <begin position="521"/>
        <end position="533"/>
    </location>
</feature>
<dbReference type="SUPFAM" id="SSF55785">
    <property type="entry name" value="PYP-like sensor domain (PAS domain)"/>
    <property type="match status" value="1"/>
</dbReference>
<keyword evidence="11" id="KW-1185">Reference proteome</keyword>
<evidence type="ECO:0000256" key="4">
    <source>
        <dbReference type="ARBA" id="ARBA00023015"/>
    </source>
</evidence>
<feature type="domain" description="GATA-type" evidence="9">
    <location>
        <begin position="458"/>
        <end position="489"/>
    </location>
</feature>
<keyword evidence="1" id="KW-0479">Metal-binding</keyword>
<dbReference type="PANTHER" id="PTHR47172">
    <property type="entry name" value="OS01G0976800 PROTEIN"/>
    <property type="match status" value="1"/>
</dbReference>
<feature type="compositionally biased region" description="Basic residues" evidence="7">
    <location>
        <begin position="493"/>
        <end position="508"/>
    </location>
</feature>
<evidence type="ECO:0000313" key="10">
    <source>
        <dbReference type="EMBL" id="EGN98702.1"/>
    </source>
</evidence>
<evidence type="ECO:0000259" key="8">
    <source>
        <dbReference type="PROSITE" id="PS50112"/>
    </source>
</evidence>
<dbReference type="PANTHER" id="PTHR47172:SF24">
    <property type="entry name" value="GATA ZINC FINGER DOMAIN-CONTAINING PROTEIN 14-RELATED"/>
    <property type="match status" value="1"/>
</dbReference>
<dbReference type="GO" id="GO:0008270">
    <property type="term" value="F:zinc ion binding"/>
    <property type="evidence" value="ECO:0007669"/>
    <property type="project" value="UniProtKB-KW"/>
</dbReference>
<dbReference type="GO" id="GO:0043565">
    <property type="term" value="F:sequence-specific DNA binding"/>
    <property type="evidence" value="ECO:0007669"/>
    <property type="project" value="InterPro"/>
</dbReference>
<dbReference type="STRING" id="936435.F8PXT9"/>
<gene>
    <name evidence="10" type="ORF">SERLA73DRAFT_107798</name>
</gene>
<keyword evidence="4" id="KW-0805">Transcription regulation</keyword>
<feature type="region of interest" description="Disordered" evidence="7">
    <location>
        <begin position="493"/>
        <end position="579"/>
    </location>
</feature>
<sequence length="659" mass="72563">MPSVSLSSSFLPQLPLLPKVGHTRCCQSPFLFSFLCSPPPDWSLLSSNLHFIYLDPVLASHLGEQANHLIGKSLIQFVHPEEQASAESDLGGVLESKTMHGSITRVRYCRLSRVRRLLGYQGPAAPFSEAEKIAVDAHYMAVDIVINWAADGLVLCFLHAVVDLTPSDNDERNKTKWTNWCGTPYMGQEQIQLLYQRLFHIFPQPGPMTRVFQILINNQDRSLLFSWPPDSTDTYPSGPTSKDFAKLVAHRHPLDRFSPQYGSHKGTVIFACHKVNSYGRNPSNPPAGIQSIYTTSSTYAPQPGYNYYDAPVNSYTLPPVSSPQSYGSYLPQSHHSTSPYSPQPWNQMRTTTSYAPQPQSQAQSQSLSQSQSQSQQQQQQQAQWPHTSPFMETTGLPQSYQRPVSPDYGSYARSGNGEAAASSSSVPDVVPPPRRRVSPGATRDHYGRSTGNRPVGVLKCSSCKATSSPEWRKGPSGKKELCNACGLRYARSRAKKEGHTATQRRRKDKALSMASSKQESLPPPSPPTLPSPTPDTVEAATTTRPSYPPPQPAQAQAQISTRTPTAPASKTSRPPPRLQPAEAQRAAAAEGSILYTIRIRSNINSPTRVTRADRISCTLRARSILLLRPLRRCRIRGCTDSMGRTMAGVGQGDRCRVRG</sequence>
<dbReference type="GO" id="GO:0006355">
    <property type="term" value="P:regulation of DNA-templated transcription"/>
    <property type="evidence" value="ECO:0007669"/>
    <property type="project" value="InterPro"/>
</dbReference>
<evidence type="ECO:0000256" key="7">
    <source>
        <dbReference type="SAM" id="MobiDB-lite"/>
    </source>
</evidence>
<dbReference type="InterPro" id="IPR000014">
    <property type="entry name" value="PAS"/>
</dbReference>
<protein>
    <recommendedName>
        <fullName evidence="12">GATA-type domain-containing protein</fullName>
    </recommendedName>
</protein>
<dbReference type="PROSITE" id="PS00344">
    <property type="entry name" value="GATA_ZN_FINGER_1"/>
    <property type="match status" value="1"/>
</dbReference>
<keyword evidence="2 6" id="KW-0863">Zinc-finger</keyword>
<keyword evidence="5" id="KW-0804">Transcription</keyword>
<feature type="compositionally biased region" description="Polar residues" evidence="7">
    <location>
        <begin position="559"/>
        <end position="572"/>
    </location>
</feature>
<organism evidence="11">
    <name type="scientific">Serpula lacrymans var. lacrymans (strain S7.3)</name>
    <name type="common">Dry rot fungus</name>
    <dbReference type="NCBI Taxonomy" id="936435"/>
    <lineage>
        <taxon>Eukaryota</taxon>
        <taxon>Fungi</taxon>
        <taxon>Dikarya</taxon>
        <taxon>Basidiomycota</taxon>
        <taxon>Agaricomycotina</taxon>
        <taxon>Agaricomycetes</taxon>
        <taxon>Agaricomycetidae</taxon>
        <taxon>Boletales</taxon>
        <taxon>Coniophorineae</taxon>
        <taxon>Serpulaceae</taxon>
        <taxon>Serpula</taxon>
    </lineage>
</organism>
<feature type="domain" description="PAS" evidence="8">
    <location>
        <begin position="51"/>
        <end position="97"/>
    </location>
</feature>
<evidence type="ECO:0000256" key="6">
    <source>
        <dbReference type="PROSITE-ProRule" id="PRU00094"/>
    </source>
</evidence>
<dbReference type="CDD" id="cd00202">
    <property type="entry name" value="ZnF_GATA"/>
    <property type="match status" value="1"/>
</dbReference>
<dbReference type="Gene3D" id="3.30.450.20">
    <property type="entry name" value="PAS domain"/>
    <property type="match status" value="1"/>
</dbReference>
<evidence type="ECO:0000259" key="9">
    <source>
        <dbReference type="PROSITE" id="PS50114"/>
    </source>
</evidence>
<dbReference type="InterPro" id="IPR000679">
    <property type="entry name" value="Znf_GATA"/>
</dbReference>
<feature type="compositionally biased region" description="Low complexity" evidence="7">
    <location>
        <begin position="355"/>
        <end position="383"/>
    </location>
</feature>
<dbReference type="SMART" id="SM00401">
    <property type="entry name" value="ZnF_GATA"/>
    <property type="match status" value="1"/>
</dbReference>
<evidence type="ECO:0000256" key="3">
    <source>
        <dbReference type="ARBA" id="ARBA00022833"/>
    </source>
</evidence>
<dbReference type="Gene3D" id="3.30.50.10">
    <property type="entry name" value="Erythroid Transcription Factor GATA-1, subunit A"/>
    <property type="match status" value="1"/>
</dbReference>
<reference evidence="11" key="1">
    <citation type="journal article" date="2011" name="Science">
        <title>The plant cell wall-decomposing machinery underlies the functional diversity of forest fungi.</title>
        <authorList>
            <person name="Eastwood D.C."/>
            <person name="Floudas D."/>
            <person name="Binder M."/>
            <person name="Majcherczyk A."/>
            <person name="Schneider P."/>
            <person name="Aerts A."/>
            <person name="Asiegbu F.O."/>
            <person name="Baker S.E."/>
            <person name="Barry K."/>
            <person name="Bendiksby M."/>
            <person name="Blumentritt M."/>
            <person name="Coutinho P.M."/>
            <person name="Cullen D."/>
            <person name="de Vries R.P."/>
            <person name="Gathman A."/>
            <person name="Goodell B."/>
            <person name="Henrissat B."/>
            <person name="Ihrmark K."/>
            <person name="Kauserud H."/>
            <person name="Kohler A."/>
            <person name="LaButti K."/>
            <person name="Lapidus A."/>
            <person name="Lavin J.L."/>
            <person name="Lee Y.-H."/>
            <person name="Lindquist E."/>
            <person name="Lilly W."/>
            <person name="Lucas S."/>
            <person name="Morin E."/>
            <person name="Murat C."/>
            <person name="Oguiza J.A."/>
            <person name="Park J."/>
            <person name="Pisabarro A.G."/>
            <person name="Riley R."/>
            <person name="Rosling A."/>
            <person name="Salamov A."/>
            <person name="Schmidt O."/>
            <person name="Schmutz J."/>
            <person name="Skrede I."/>
            <person name="Stenlid J."/>
            <person name="Wiebenga A."/>
            <person name="Xie X."/>
            <person name="Kuees U."/>
            <person name="Hibbett D.S."/>
            <person name="Hoffmeister D."/>
            <person name="Hoegberg N."/>
            <person name="Martin F."/>
            <person name="Grigoriev I.V."/>
            <person name="Watkinson S.C."/>
        </authorList>
    </citation>
    <scope>NUCLEOTIDE SEQUENCE [LARGE SCALE GENOMIC DNA]</scope>
    <source>
        <strain evidence="11">strain S7.3</strain>
    </source>
</reference>
<evidence type="ECO:0000256" key="2">
    <source>
        <dbReference type="ARBA" id="ARBA00022771"/>
    </source>
</evidence>